<comment type="caution">
    <text evidence="1">The sequence shown here is derived from an EMBL/GenBank/DDBJ whole genome shotgun (WGS) entry which is preliminary data.</text>
</comment>
<proteinExistence type="predicted"/>
<evidence type="ECO:0000313" key="2">
    <source>
        <dbReference type="Proteomes" id="UP000192247"/>
    </source>
</evidence>
<dbReference type="Gene3D" id="1.20.1050.130">
    <property type="match status" value="1"/>
</dbReference>
<dbReference type="SUPFAM" id="SSF47616">
    <property type="entry name" value="GST C-terminal domain-like"/>
    <property type="match status" value="1"/>
</dbReference>
<dbReference type="GO" id="GO:0016740">
    <property type="term" value="F:transferase activity"/>
    <property type="evidence" value="ECO:0007669"/>
    <property type="project" value="UniProtKB-KW"/>
</dbReference>
<dbReference type="InParanoid" id="A0A1V9XSN6"/>
<reference evidence="1 2" key="1">
    <citation type="journal article" date="2017" name="Gigascience">
        <title>Draft genome of the honey bee ectoparasitic mite, Tropilaelaps mercedesae, is shaped by the parasitic life history.</title>
        <authorList>
            <person name="Dong X."/>
            <person name="Armstrong S.D."/>
            <person name="Xia D."/>
            <person name="Makepeace B.L."/>
            <person name="Darby A.C."/>
            <person name="Kadowaki T."/>
        </authorList>
    </citation>
    <scope>NUCLEOTIDE SEQUENCE [LARGE SCALE GENOMIC DNA]</scope>
    <source>
        <strain evidence="1">Wuxi-XJTLU</strain>
    </source>
</reference>
<gene>
    <name evidence="1" type="ORF">BIW11_07777</name>
</gene>
<evidence type="ECO:0000313" key="1">
    <source>
        <dbReference type="EMBL" id="OQR76453.1"/>
    </source>
</evidence>
<keyword evidence="1" id="KW-0808">Transferase</keyword>
<accession>A0A1V9XSN6</accession>
<dbReference type="Proteomes" id="UP000192247">
    <property type="component" value="Unassembled WGS sequence"/>
</dbReference>
<dbReference type="EMBL" id="MNPL01004815">
    <property type="protein sequence ID" value="OQR76453.1"/>
    <property type="molecule type" value="Genomic_DNA"/>
</dbReference>
<keyword evidence="2" id="KW-1185">Reference proteome</keyword>
<protein>
    <submittedName>
        <fullName evidence="1">Glutathione S-transferase class-mu 26 kDa isozyme 1-like</fullName>
    </submittedName>
</protein>
<name>A0A1V9XSN6_9ACAR</name>
<sequence length="72" mass="8700">MGYEIYYIDFILFEVIAIFKTINSEYLDLYPRLIGYDQRLRSPPVMKKFLKSSERITYPVVVPPKKFDWTKD</sequence>
<dbReference type="InterPro" id="IPR036282">
    <property type="entry name" value="Glutathione-S-Trfase_C_sf"/>
</dbReference>
<dbReference type="AlphaFoldDB" id="A0A1V9XSN6"/>
<organism evidence="1 2">
    <name type="scientific">Tropilaelaps mercedesae</name>
    <dbReference type="NCBI Taxonomy" id="418985"/>
    <lineage>
        <taxon>Eukaryota</taxon>
        <taxon>Metazoa</taxon>
        <taxon>Ecdysozoa</taxon>
        <taxon>Arthropoda</taxon>
        <taxon>Chelicerata</taxon>
        <taxon>Arachnida</taxon>
        <taxon>Acari</taxon>
        <taxon>Parasitiformes</taxon>
        <taxon>Mesostigmata</taxon>
        <taxon>Gamasina</taxon>
        <taxon>Dermanyssoidea</taxon>
        <taxon>Laelapidae</taxon>
        <taxon>Tropilaelaps</taxon>
    </lineage>
</organism>